<dbReference type="GeneID" id="13183772"/>
<protein>
    <submittedName>
        <fullName evidence="2">Spore protein</fullName>
    </submittedName>
</protein>
<feature type="compositionally biased region" description="Basic residues" evidence="1">
    <location>
        <begin position="12"/>
        <end position="22"/>
    </location>
</feature>
<dbReference type="HOGENOM" id="CLU_2962978_0_0_1"/>
<dbReference type="PaxDb" id="6239-C16C4.18"/>
<accession>D3NQ86</accession>
<dbReference type="AGR" id="WB:WBGene00194998"/>
<gene>
    <name evidence="2 4" type="ORF">C16C4.18</name>
    <name evidence="2" type="ORF">CELE_C16C4.18</name>
</gene>
<sequence>MERIRKSENQRRSNRRKQRIPRRCGPATSQNRQEDFTNRKEIGAQSDRENSPANHKTPG</sequence>
<evidence type="ECO:0000313" key="4">
    <source>
        <dbReference type="WormBase" id="C16C4.18"/>
    </source>
</evidence>
<dbReference type="InParanoid" id="D3NQ86"/>
<evidence type="ECO:0000313" key="2">
    <source>
        <dbReference type="EMBL" id="CCD64679.1"/>
    </source>
</evidence>
<dbReference type="AlphaFoldDB" id="D3NQ86"/>
<dbReference type="CTD" id="13183772"/>
<dbReference type="Bgee" id="WBGene00194998">
    <property type="expression patterns" value="Expressed in adult organism and 3 other cell types or tissues"/>
</dbReference>
<proteinExistence type="predicted"/>
<organism evidence="2 3">
    <name type="scientific">Caenorhabditis elegans</name>
    <dbReference type="NCBI Taxonomy" id="6239"/>
    <lineage>
        <taxon>Eukaryota</taxon>
        <taxon>Metazoa</taxon>
        <taxon>Ecdysozoa</taxon>
        <taxon>Nematoda</taxon>
        <taxon>Chromadorea</taxon>
        <taxon>Rhabditida</taxon>
        <taxon>Rhabditina</taxon>
        <taxon>Rhabditomorpha</taxon>
        <taxon>Rhabditoidea</taxon>
        <taxon>Rhabditidae</taxon>
        <taxon>Peloderinae</taxon>
        <taxon>Caenorhabditis</taxon>
    </lineage>
</organism>
<feature type="region of interest" description="Disordered" evidence="1">
    <location>
        <begin position="1"/>
        <end position="59"/>
    </location>
</feature>
<dbReference type="WormBase" id="C16C4.18">
    <property type="protein sequence ID" value="CE44583"/>
    <property type="gene ID" value="WBGene00194998"/>
</dbReference>
<name>D3NQ86_CAEEL</name>
<dbReference type="EMBL" id="BX284602">
    <property type="protein sequence ID" value="CCD64679.1"/>
    <property type="molecule type" value="Genomic_DNA"/>
</dbReference>
<evidence type="ECO:0000256" key="1">
    <source>
        <dbReference type="SAM" id="MobiDB-lite"/>
    </source>
</evidence>
<evidence type="ECO:0000313" key="3">
    <source>
        <dbReference type="Proteomes" id="UP000001940"/>
    </source>
</evidence>
<keyword evidence="3" id="KW-1185">Reference proteome</keyword>
<feature type="compositionally biased region" description="Basic and acidic residues" evidence="1">
    <location>
        <begin position="1"/>
        <end position="11"/>
    </location>
</feature>
<reference evidence="2 3" key="1">
    <citation type="journal article" date="1998" name="Science">
        <title>Genome sequence of the nematode C. elegans: a platform for investigating biology.</title>
        <authorList>
            <consortium name="The C. elegans sequencing consortium"/>
            <person name="Sulson J.E."/>
            <person name="Waterston R."/>
        </authorList>
    </citation>
    <scope>NUCLEOTIDE SEQUENCE [LARGE SCALE GENOMIC DNA]</scope>
    <source>
        <strain evidence="2 3">Bristol N2</strain>
    </source>
</reference>
<dbReference type="Proteomes" id="UP000001940">
    <property type="component" value="Chromosome II"/>
</dbReference>
<dbReference type="RefSeq" id="NP_001254040.1">
    <property type="nucleotide sequence ID" value="NM_001267111.5"/>
</dbReference>
<dbReference type="KEGG" id="cel:CELE_C16C4.18"/>
<feature type="compositionally biased region" description="Basic and acidic residues" evidence="1">
    <location>
        <begin position="32"/>
        <end position="50"/>
    </location>
</feature>